<dbReference type="InterPro" id="IPR040345">
    <property type="entry name" value="Mug56/Spo71"/>
</dbReference>
<dbReference type="PANTHER" id="PTHR28076:SF1">
    <property type="entry name" value="PROSPORE MEMBRANE ADAPTER PROTEIN SPO71"/>
    <property type="match status" value="1"/>
</dbReference>
<feature type="compositionally biased region" description="Low complexity" evidence="1">
    <location>
        <begin position="90"/>
        <end position="102"/>
    </location>
</feature>
<dbReference type="RefSeq" id="XP_046063350.1">
    <property type="nucleotide sequence ID" value="XM_046203588.1"/>
</dbReference>
<evidence type="ECO:0008006" key="6">
    <source>
        <dbReference type="Google" id="ProtNLM"/>
    </source>
</evidence>
<dbReference type="Pfam" id="PF23207">
    <property type="entry name" value="PH_SPO71"/>
    <property type="match status" value="1"/>
</dbReference>
<feature type="domain" description="PH" evidence="2">
    <location>
        <begin position="769"/>
        <end position="908"/>
    </location>
</feature>
<dbReference type="InterPro" id="IPR001849">
    <property type="entry name" value="PH_domain"/>
</dbReference>
<dbReference type="Pfam" id="PF15404">
    <property type="entry name" value="PH_4"/>
    <property type="match status" value="1"/>
</dbReference>
<feature type="region of interest" description="Disordered" evidence="1">
    <location>
        <begin position="86"/>
        <end position="155"/>
    </location>
</feature>
<feature type="domain" description="PH" evidence="2">
    <location>
        <begin position="973"/>
        <end position="1170"/>
    </location>
</feature>
<dbReference type="InterPro" id="IPR029217">
    <property type="entry name" value="Spo7_2_N"/>
</dbReference>
<dbReference type="SUPFAM" id="SSF50729">
    <property type="entry name" value="PH domain-like"/>
    <property type="match status" value="2"/>
</dbReference>
<sequence>MDLSAHTHRVPIIDIPANSFTAFKIRYDTATGLNRRTTIESLGPIPKQWVVHKQSTVLSAIHNISNKGNASQRRYSEMFDHVARNFGFRSTETQSSPTSSTSEETRSVDATQSLHSDESTVNNSSSTEYQNEPVSSLPIRNHAGTEDHPSTPSLYRFYNRKSSTYREPSRTLGWSNDEFLAFQKKLTSRVGSGSFRQTAPRESSYSYNRLSNDIDRARILGHEARNIGWGSTSSSTGASFVTANEYIPDQSNGFDPNLSESEQAQTSNETTLASADTVIELPKQNKVSLPAAHVVKSVTFSPSIKKKSAKNKPNPFKVQMLEPKEHISENQRSSSIQHHSVFGDIYEQVNEEMVSIFHRLQHRTVGARHRINSEYSKIDQRRRLKRMFQEFSAGNIVKMEKMLVTVIMNETNSGSESSTRVFEKWKEYIVVARSTGNHEYPIILQFFKKRNILSVDYNGIEQLDSDDSSSEDDDMKNESISTSNHLQFDVLLSTKDTCVRFRNVLDKTISISKLTKKRRSLEYILLPQTQSSAIRWLSFFSTILKDHPKKKHKTMLLNIPDIDISLTVKNLAHYLTPEDFQLHDGEFKVEYLNIGYGVPRINAFNKLVDMIISQLSAVDNKAGLSDKTAHFIQKVANQRHLLAFAAKKYDRLEWILGENEKLLQAAWMILNDTHDIELREIKHEPHMLSNEPLLEPTPIEGFLAQLSNRKGKTQSTFGRNYYKIRYFSTFDNVLMFQDFYNAVPAFPQPMREVINPLGQVLDNDVLKDRIHERPIRFKKSAFPLEPEDHTHISWLKPGVTLEEFRNHDMDALYDAERRATTIMNCKSIVDLCNVSEIRNVTIDDIPHMVRLAGSVTWGWEQGHLDDEQFVDSCFELILKTGSRIRVQASTQKMRDEWVFRLQQLVEYWTKRKAEDLDRVMGLREKNMQLANLPDDKYESILTAEEEPSKWELSKATSDPLIYNISSWSIDKPLIMSGLLYQKRKKHKSFKKYFVLLCPGFLKLFELFERSVKSGTVKPTAYYKHYTSISLANCYVFCDSTNDLNISGHDATLSRVIPGSHLVPRIYADGWMSSEDENSRHFTLWFGSKRVMLKQMNLHNTVISDLDHEMYPKDGPIQEPVDKKVTMEDRGKMLKTVSRLGVTGRSMVFLARSRVERDLWVTKMLNEIERFNFGDEEEIQLS</sequence>
<dbReference type="EMBL" id="JAEUBE010000158">
    <property type="protein sequence ID" value="KAH3668936.1"/>
    <property type="molecule type" value="Genomic_DNA"/>
</dbReference>
<evidence type="ECO:0000256" key="1">
    <source>
        <dbReference type="SAM" id="MobiDB-lite"/>
    </source>
</evidence>
<dbReference type="Pfam" id="PF15407">
    <property type="entry name" value="Spo7_2_N"/>
    <property type="match status" value="1"/>
</dbReference>
<evidence type="ECO:0000313" key="5">
    <source>
        <dbReference type="Proteomes" id="UP000769157"/>
    </source>
</evidence>
<feature type="domain" description="Sporulation-specific protein 71 N-terminal" evidence="3">
    <location>
        <begin position="11"/>
        <end position="79"/>
    </location>
</feature>
<evidence type="ECO:0000259" key="2">
    <source>
        <dbReference type="SMART" id="SM00233"/>
    </source>
</evidence>
<evidence type="ECO:0000313" key="4">
    <source>
        <dbReference type="EMBL" id="KAH3668936.1"/>
    </source>
</evidence>
<dbReference type="SMART" id="SM00233">
    <property type="entry name" value="PH"/>
    <property type="match status" value="3"/>
</dbReference>
<reference evidence="4" key="1">
    <citation type="journal article" date="2021" name="Open Biol.">
        <title>Shared evolutionary footprints suggest mitochondrial oxidative damage underlies multiple complex I losses in fungi.</title>
        <authorList>
            <person name="Schikora-Tamarit M.A."/>
            <person name="Marcet-Houben M."/>
            <person name="Nosek J."/>
            <person name="Gabaldon T."/>
        </authorList>
    </citation>
    <scope>NUCLEOTIDE SEQUENCE</scope>
    <source>
        <strain evidence="4">CBS6075</strain>
    </source>
</reference>
<name>A0A9P8PBW1_9ASCO</name>
<reference evidence="4" key="2">
    <citation type="submission" date="2021-01" db="EMBL/GenBank/DDBJ databases">
        <authorList>
            <person name="Schikora-Tamarit M.A."/>
        </authorList>
    </citation>
    <scope>NUCLEOTIDE SEQUENCE</scope>
    <source>
        <strain evidence="4">CBS6075</strain>
    </source>
</reference>
<accession>A0A9P8PBW1</accession>
<dbReference type="OrthoDB" id="5579281at2759"/>
<dbReference type="GeneID" id="70234658"/>
<dbReference type="GO" id="GO:1902657">
    <property type="term" value="P:protein localization to prospore membrane"/>
    <property type="evidence" value="ECO:0007669"/>
    <property type="project" value="InterPro"/>
</dbReference>
<dbReference type="SMART" id="SM01316">
    <property type="entry name" value="Spo7_2_N"/>
    <property type="match status" value="1"/>
</dbReference>
<protein>
    <recommendedName>
        <fullName evidence="6">PH domain-containing protein</fullName>
    </recommendedName>
</protein>
<dbReference type="InterPro" id="IPR057379">
    <property type="entry name" value="PH_SPO71"/>
</dbReference>
<evidence type="ECO:0000259" key="3">
    <source>
        <dbReference type="SMART" id="SM01316"/>
    </source>
</evidence>
<comment type="caution">
    <text evidence="4">The sequence shown here is derived from an EMBL/GenBank/DDBJ whole genome shotgun (WGS) entry which is preliminary data.</text>
</comment>
<dbReference type="InterPro" id="IPR039486">
    <property type="entry name" value="Mug56/Spo71_PH"/>
</dbReference>
<keyword evidence="5" id="KW-1185">Reference proteome</keyword>
<dbReference type="PANTHER" id="PTHR28076">
    <property type="entry name" value="SPORULATION-SPECIFIC PROTEIN 71"/>
    <property type="match status" value="1"/>
</dbReference>
<organism evidence="4 5">
    <name type="scientific">Ogataea philodendri</name>
    <dbReference type="NCBI Taxonomy" id="1378263"/>
    <lineage>
        <taxon>Eukaryota</taxon>
        <taxon>Fungi</taxon>
        <taxon>Dikarya</taxon>
        <taxon>Ascomycota</taxon>
        <taxon>Saccharomycotina</taxon>
        <taxon>Pichiomycetes</taxon>
        <taxon>Pichiales</taxon>
        <taxon>Pichiaceae</taxon>
        <taxon>Ogataea</taxon>
    </lineage>
</organism>
<dbReference type="AlphaFoldDB" id="A0A9P8PBW1"/>
<proteinExistence type="predicted"/>
<dbReference type="GO" id="GO:0005628">
    <property type="term" value="C:prospore membrane"/>
    <property type="evidence" value="ECO:0007669"/>
    <property type="project" value="TreeGrafter"/>
</dbReference>
<feature type="compositionally biased region" description="Polar residues" evidence="1">
    <location>
        <begin position="108"/>
        <end position="134"/>
    </location>
</feature>
<gene>
    <name evidence="4" type="ORF">OGAPHI_002691</name>
</gene>
<feature type="domain" description="PH" evidence="2">
    <location>
        <begin position="396"/>
        <end position="547"/>
    </location>
</feature>
<dbReference type="Proteomes" id="UP000769157">
    <property type="component" value="Unassembled WGS sequence"/>
</dbReference>